<dbReference type="EMBL" id="JAVKPK010000031">
    <property type="protein sequence ID" value="MDR7665893.1"/>
    <property type="molecule type" value="Genomic_DNA"/>
</dbReference>
<organism evidence="1 2">
    <name type="scientific">Methanosarcina baikalica</name>
    <dbReference type="NCBI Taxonomy" id="3073890"/>
    <lineage>
        <taxon>Archaea</taxon>
        <taxon>Methanobacteriati</taxon>
        <taxon>Methanobacteriota</taxon>
        <taxon>Stenosarchaea group</taxon>
        <taxon>Methanomicrobia</taxon>
        <taxon>Methanosarcinales</taxon>
        <taxon>Methanosarcinaceae</taxon>
        <taxon>Methanosarcina</taxon>
    </lineage>
</organism>
<evidence type="ECO:0000313" key="2">
    <source>
        <dbReference type="Proteomes" id="UP001246244"/>
    </source>
</evidence>
<evidence type="ECO:0000313" key="1">
    <source>
        <dbReference type="EMBL" id="MDR7665893.1"/>
    </source>
</evidence>
<reference evidence="2" key="1">
    <citation type="submission" date="2023-07" db="EMBL/GenBank/DDBJ databases">
        <title>Whole-genome sequencing of a new Methanosarcina sp. Z-7115.</title>
        <authorList>
            <person name="Zhilina T.N."/>
            <person name="Merkel A.Y."/>
        </authorList>
    </citation>
    <scope>NUCLEOTIDE SEQUENCE [LARGE SCALE GENOMIC DNA]</scope>
    <source>
        <strain evidence="2">Z-7115</strain>
    </source>
</reference>
<protein>
    <submittedName>
        <fullName evidence="1">Uncharacterized protein</fullName>
    </submittedName>
</protein>
<keyword evidence="2" id="KW-1185">Reference proteome</keyword>
<name>A0ABU2D1N7_9EURY</name>
<dbReference type="Proteomes" id="UP001246244">
    <property type="component" value="Unassembled WGS sequence"/>
</dbReference>
<sequence length="44" mass="4732">MPSKEQKQGTTFPGVIGRCRPVRTSLTGTQGAKENASNVLFIIL</sequence>
<accession>A0ABU2D1N7</accession>
<proteinExistence type="predicted"/>
<dbReference type="RefSeq" id="WP_310575918.1">
    <property type="nucleotide sequence ID" value="NZ_JAVKPK010000031.1"/>
</dbReference>
<gene>
    <name evidence="1" type="ORF">RG963_08935</name>
</gene>
<comment type="caution">
    <text evidence="1">The sequence shown here is derived from an EMBL/GenBank/DDBJ whole genome shotgun (WGS) entry which is preliminary data.</text>
</comment>